<dbReference type="AlphaFoldDB" id="S2J9C8"/>
<feature type="compositionally biased region" description="Polar residues" evidence="1">
    <location>
        <begin position="42"/>
        <end position="62"/>
    </location>
</feature>
<evidence type="ECO:0000313" key="3">
    <source>
        <dbReference type="Proteomes" id="UP000014254"/>
    </source>
</evidence>
<proteinExistence type="predicted"/>
<dbReference type="InParanoid" id="S2J9C8"/>
<organism evidence="2 3">
    <name type="scientific">Mucor circinelloides f. circinelloides (strain 1006PhL)</name>
    <name type="common">Mucormycosis agent</name>
    <name type="synonym">Calyptromyces circinelloides</name>
    <dbReference type="NCBI Taxonomy" id="1220926"/>
    <lineage>
        <taxon>Eukaryota</taxon>
        <taxon>Fungi</taxon>
        <taxon>Fungi incertae sedis</taxon>
        <taxon>Mucoromycota</taxon>
        <taxon>Mucoromycotina</taxon>
        <taxon>Mucoromycetes</taxon>
        <taxon>Mucorales</taxon>
        <taxon>Mucorineae</taxon>
        <taxon>Mucoraceae</taxon>
        <taxon>Mucor</taxon>
    </lineage>
</organism>
<feature type="region of interest" description="Disordered" evidence="1">
    <location>
        <begin position="34"/>
        <end position="62"/>
    </location>
</feature>
<keyword evidence="3" id="KW-1185">Reference proteome</keyword>
<dbReference type="Proteomes" id="UP000014254">
    <property type="component" value="Unassembled WGS sequence"/>
</dbReference>
<reference evidence="3" key="1">
    <citation type="submission" date="2013-05" db="EMBL/GenBank/DDBJ databases">
        <title>The Genome sequence of Mucor circinelloides f. circinelloides 1006PhL.</title>
        <authorList>
            <consortium name="The Broad Institute Genomics Platform"/>
            <person name="Cuomo C."/>
            <person name="Earl A."/>
            <person name="Findley K."/>
            <person name="Lee S.C."/>
            <person name="Walker B."/>
            <person name="Young S."/>
            <person name="Zeng Q."/>
            <person name="Gargeya S."/>
            <person name="Fitzgerald M."/>
            <person name="Haas B."/>
            <person name="Abouelleil A."/>
            <person name="Allen A.W."/>
            <person name="Alvarado L."/>
            <person name="Arachchi H.M."/>
            <person name="Berlin A.M."/>
            <person name="Chapman S.B."/>
            <person name="Gainer-Dewar J."/>
            <person name="Goldberg J."/>
            <person name="Griggs A."/>
            <person name="Gujja S."/>
            <person name="Hansen M."/>
            <person name="Howarth C."/>
            <person name="Imamovic A."/>
            <person name="Ireland A."/>
            <person name="Larimer J."/>
            <person name="McCowan C."/>
            <person name="Murphy C."/>
            <person name="Pearson M."/>
            <person name="Poon T.W."/>
            <person name="Priest M."/>
            <person name="Roberts A."/>
            <person name="Saif S."/>
            <person name="Shea T."/>
            <person name="Sisk P."/>
            <person name="Sykes S."/>
            <person name="Wortman J."/>
            <person name="Nusbaum C."/>
            <person name="Birren B."/>
        </authorList>
    </citation>
    <scope>NUCLEOTIDE SEQUENCE [LARGE SCALE GENOMIC DNA]</scope>
    <source>
        <strain evidence="3">1006PhL</strain>
    </source>
</reference>
<dbReference type="OrthoDB" id="2287952at2759"/>
<gene>
    <name evidence="2" type="ORF">HMPREF1544_06982</name>
</gene>
<evidence type="ECO:0000313" key="2">
    <source>
        <dbReference type="EMBL" id="EPB86254.1"/>
    </source>
</evidence>
<name>S2J9C8_MUCC1</name>
<dbReference type="VEuPathDB" id="FungiDB:HMPREF1544_06982"/>
<dbReference type="EMBL" id="KE123993">
    <property type="protein sequence ID" value="EPB86254.1"/>
    <property type="molecule type" value="Genomic_DNA"/>
</dbReference>
<sequence length="127" mass="13876">MASGFKHFAVVVVDPVPNLVKLWTHVVCNNKKGKQKQQQQNVSFNPTLTTPPVSTTDSSQNVSAANPTPALIAMIRPFMNGLEENSDFIDLATVKKLICTKIFLATAKNPDNTSAITSWKLCGFLML</sequence>
<protein>
    <submittedName>
        <fullName evidence="2">Uncharacterized protein</fullName>
    </submittedName>
</protein>
<evidence type="ECO:0000256" key="1">
    <source>
        <dbReference type="SAM" id="MobiDB-lite"/>
    </source>
</evidence>
<accession>S2J9C8</accession>